<protein>
    <submittedName>
        <fullName evidence="2">Uncharacterized protein</fullName>
    </submittedName>
</protein>
<evidence type="ECO:0000313" key="2">
    <source>
        <dbReference type="EMBL" id="KAF3130313.1"/>
    </source>
</evidence>
<dbReference type="CDD" id="cd13426">
    <property type="entry name" value="Peptidase_G1"/>
    <property type="match status" value="1"/>
</dbReference>
<organism evidence="2 3">
    <name type="scientific">Orbilia oligospora</name>
    <name type="common">Nematode-trapping fungus</name>
    <name type="synonym">Arthrobotrys oligospora</name>
    <dbReference type="NCBI Taxonomy" id="2813651"/>
    <lineage>
        <taxon>Eukaryota</taxon>
        <taxon>Fungi</taxon>
        <taxon>Dikarya</taxon>
        <taxon>Ascomycota</taxon>
        <taxon>Pezizomycotina</taxon>
        <taxon>Orbiliomycetes</taxon>
        <taxon>Orbiliales</taxon>
        <taxon>Orbiliaceae</taxon>
        <taxon>Orbilia</taxon>
    </lineage>
</organism>
<dbReference type="Gene3D" id="2.60.120.700">
    <property type="entry name" value="Peptidase G1"/>
    <property type="match status" value="1"/>
</dbReference>
<name>A0A7C8NI28_ORBOL</name>
<evidence type="ECO:0000313" key="3">
    <source>
        <dbReference type="Proteomes" id="UP000480548"/>
    </source>
</evidence>
<dbReference type="Proteomes" id="UP000480548">
    <property type="component" value="Unassembled WGS sequence"/>
</dbReference>
<dbReference type="EMBL" id="WIQZ01000055">
    <property type="protein sequence ID" value="KAF3130313.1"/>
    <property type="molecule type" value="Genomic_DNA"/>
</dbReference>
<feature type="compositionally biased region" description="Basic and acidic residues" evidence="1">
    <location>
        <begin position="1"/>
        <end position="14"/>
    </location>
</feature>
<dbReference type="PANTHER" id="PTHR37536">
    <property type="entry name" value="PUTATIVE (AFU_ORTHOLOGUE AFUA_3G02970)-RELATED"/>
    <property type="match status" value="1"/>
</dbReference>
<dbReference type="SUPFAM" id="SSF49899">
    <property type="entry name" value="Concanavalin A-like lectins/glucanases"/>
    <property type="match status" value="1"/>
</dbReference>
<sequence>MSELEIAPKPKPAGDQRSSMPRLSDEERAELTKKFLASIRVPQRPPPNFDPLRATAAELRTYGLPPRSKDTKRLTEWEQQMSKQKSATFISNPTFKPRQRHQGSIKKTANPFKNKSGPYKKAKPLIGQIKDTDDADEVDEWDTVDWSGAVISNSNYFWTIKAKWTVPTPDPGRSDEDAWCVSAWVGIDGWAGDDGFSETTWFSDDLPILAGGTSHEVYEDDDDGSIDRYIYAWYRWYPSDEIEIDLTVNSGDVVYCHIWATGTSTGHFYIHNESTDEYESFEFTAPDGYSLQGDSAEWIVQDYWENSLARFGSIEFTDCSAGEASSLPGDDPKLEDDTVWVDLNAANNIGTMEEGDGASCTLEIDGDSDLKPITPDRVTFNILISLMATKYLAHP</sequence>
<dbReference type="GO" id="GO:0070007">
    <property type="term" value="F:glutamic-type endopeptidase activity"/>
    <property type="evidence" value="ECO:0007669"/>
    <property type="project" value="InterPro"/>
</dbReference>
<evidence type="ECO:0000256" key="1">
    <source>
        <dbReference type="SAM" id="MobiDB-lite"/>
    </source>
</evidence>
<gene>
    <name evidence="2" type="ORF">TWF703_008302</name>
</gene>
<dbReference type="InterPro" id="IPR000250">
    <property type="entry name" value="Peptidase_G1"/>
</dbReference>
<accession>A0A7C8NI28</accession>
<proteinExistence type="predicted"/>
<dbReference type="AlphaFoldDB" id="A0A7C8NI28"/>
<dbReference type="Pfam" id="PF01828">
    <property type="entry name" value="Peptidase_A4"/>
    <property type="match status" value="1"/>
</dbReference>
<dbReference type="InterPro" id="IPR013320">
    <property type="entry name" value="ConA-like_dom_sf"/>
</dbReference>
<feature type="region of interest" description="Disordered" evidence="1">
    <location>
        <begin position="93"/>
        <end position="121"/>
    </location>
</feature>
<comment type="caution">
    <text evidence="2">The sequence shown here is derived from an EMBL/GenBank/DDBJ whole genome shotgun (WGS) entry which is preliminary data.</text>
</comment>
<feature type="region of interest" description="Disordered" evidence="1">
    <location>
        <begin position="1"/>
        <end position="27"/>
    </location>
</feature>
<dbReference type="GO" id="GO:0006508">
    <property type="term" value="P:proteolysis"/>
    <property type="evidence" value="ECO:0007669"/>
    <property type="project" value="InterPro"/>
</dbReference>
<dbReference type="PANTHER" id="PTHR37536:SF1">
    <property type="entry name" value="ASPERGILLOPEPSIN, PUTAITVE (AFU_ORTHOLOGUE AFUA_7G01200)"/>
    <property type="match status" value="1"/>
</dbReference>
<reference evidence="2 3" key="1">
    <citation type="submission" date="2019-06" db="EMBL/GenBank/DDBJ databases">
        <authorList>
            <person name="Palmer J.M."/>
        </authorList>
    </citation>
    <scope>NUCLEOTIDE SEQUENCE [LARGE SCALE GENOMIC DNA]</scope>
    <source>
        <strain evidence="2 3">TWF703</strain>
    </source>
</reference>
<dbReference type="InterPro" id="IPR038656">
    <property type="entry name" value="Peptidase_G1_sf"/>
</dbReference>